<proteinExistence type="predicted"/>
<dbReference type="EMBL" id="JACXVP010000004">
    <property type="protein sequence ID" value="KAG5610550.1"/>
    <property type="molecule type" value="Genomic_DNA"/>
</dbReference>
<accession>A0A9J5ZI92</accession>
<protein>
    <submittedName>
        <fullName evidence="1">Uncharacterized protein</fullName>
    </submittedName>
</protein>
<name>A0A9J5ZI92_SOLCO</name>
<comment type="caution">
    <text evidence="1">The sequence shown here is derived from an EMBL/GenBank/DDBJ whole genome shotgun (WGS) entry which is preliminary data.</text>
</comment>
<organism evidence="1 2">
    <name type="scientific">Solanum commersonii</name>
    <name type="common">Commerson's wild potato</name>
    <name type="synonym">Commerson's nightshade</name>
    <dbReference type="NCBI Taxonomy" id="4109"/>
    <lineage>
        <taxon>Eukaryota</taxon>
        <taxon>Viridiplantae</taxon>
        <taxon>Streptophyta</taxon>
        <taxon>Embryophyta</taxon>
        <taxon>Tracheophyta</taxon>
        <taxon>Spermatophyta</taxon>
        <taxon>Magnoliopsida</taxon>
        <taxon>eudicotyledons</taxon>
        <taxon>Gunneridae</taxon>
        <taxon>Pentapetalae</taxon>
        <taxon>asterids</taxon>
        <taxon>lamiids</taxon>
        <taxon>Solanales</taxon>
        <taxon>Solanaceae</taxon>
        <taxon>Solanoideae</taxon>
        <taxon>Solaneae</taxon>
        <taxon>Solanum</taxon>
    </lineage>
</organism>
<reference evidence="1 2" key="1">
    <citation type="submission" date="2020-09" db="EMBL/GenBank/DDBJ databases">
        <title>De no assembly of potato wild relative species, Solanum commersonii.</title>
        <authorList>
            <person name="Cho K."/>
        </authorList>
    </citation>
    <scope>NUCLEOTIDE SEQUENCE [LARGE SCALE GENOMIC DNA]</scope>
    <source>
        <strain evidence="1">LZ3.2</strain>
        <tissue evidence="1">Leaf</tissue>
    </source>
</reference>
<gene>
    <name evidence="1" type="ORF">H5410_021831</name>
</gene>
<evidence type="ECO:0000313" key="2">
    <source>
        <dbReference type="Proteomes" id="UP000824120"/>
    </source>
</evidence>
<evidence type="ECO:0000313" key="1">
    <source>
        <dbReference type="EMBL" id="KAG5610550.1"/>
    </source>
</evidence>
<dbReference type="Proteomes" id="UP000824120">
    <property type="component" value="Chromosome 4"/>
</dbReference>
<keyword evidence="2" id="KW-1185">Reference proteome</keyword>
<dbReference type="AlphaFoldDB" id="A0A9J5ZI92"/>
<sequence>MERVLIKETGILGMLDYSGVSKQVKSEESTRSKSKFLELKPFESSSSSKPSPNLELKTTTLNEYLQFSNICAATNYLVSLVEISDQLGDPPFGRFHRRLALSSSIVVFWIIGRYSIASWNCSAACRLLLFIADLILSFRAQHTGTKQNSSSIVQKRYLEQCYTKLNHEGTQQESIYLCKDQMCTQRFKL</sequence>